<feature type="compositionally biased region" description="Low complexity" evidence="2">
    <location>
        <begin position="1236"/>
        <end position="1251"/>
    </location>
</feature>
<feature type="compositionally biased region" description="Polar residues" evidence="2">
    <location>
        <begin position="217"/>
        <end position="242"/>
    </location>
</feature>
<proteinExistence type="predicted"/>
<feature type="compositionally biased region" description="Polar residues" evidence="2">
    <location>
        <begin position="823"/>
        <end position="841"/>
    </location>
</feature>
<reference evidence="3" key="1">
    <citation type="journal article" date="2020" name="Stud. Mycol.">
        <title>101 Dothideomycetes genomes: a test case for predicting lifestyles and emergence of pathogens.</title>
        <authorList>
            <person name="Haridas S."/>
            <person name="Albert R."/>
            <person name="Binder M."/>
            <person name="Bloem J."/>
            <person name="Labutti K."/>
            <person name="Salamov A."/>
            <person name="Andreopoulos B."/>
            <person name="Baker S."/>
            <person name="Barry K."/>
            <person name="Bills G."/>
            <person name="Bluhm B."/>
            <person name="Cannon C."/>
            <person name="Castanera R."/>
            <person name="Culley D."/>
            <person name="Daum C."/>
            <person name="Ezra D."/>
            <person name="Gonzalez J."/>
            <person name="Henrissat B."/>
            <person name="Kuo A."/>
            <person name="Liang C."/>
            <person name="Lipzen A."/>
            <person name="Lutzoni F."/>
            <person name="Magnuson J."/>
            <person name="Mondo S."/>
            <person name="Nolan M."/>
            <person name="Ohm R."/>
            <person name="Pangilinan J."/>
            <person name="Park H.-J."/>
            <person name="Ramirez L."/>
            <person name="Alfaro M."/>
            <person name="Sun H."/>
            <person name="Tritt A."/>
            <person name="Yoshinaga Y."/>
            <person name="Zwiers L.-H."/>
            <person name="Turgeon B."/>
            <person name="Goodwin S."/>
            <person name="Spatafora J."/>
            <person name="Crous P."/>
            <person name="Grigoriev I."/>
        </authorList>
    </citation>
    <scope>NUCLEOTIDE SEQUENCE</scope>
    <source>
        <strain evidence="3">CBS 123094</strain>
    </source>
</reference>
<dbReference type="EMBL" id="ML977589">
    <property type="protein sequence ID" value="KAF2000477.1"/>
    <property type="molecule type" value="Genomic_DNA"/>
</dbReference>
<organism evidence="3 4">
    <name type="scientific">Amniculicola lignicola CBS 123094</name>
    <dbReference type="NCBI Taxonomy" id="1392246"/>
    <lineage>
        <taxon>Eukaryota</taxon>
        <taxon>Fungi</taxon>
        <taxon>Dikarya</taxon>
        <taxon>Ascomycota</taxon>
        <taxon>Pezizomycotina</taxon>
        <taxon>Dothideomycetes</taxon>
        <taxon>Pleosporomycetidae</taxon>
        <taxon>Pleosporales</taxon>
        <taxon>Amniculicolaceae</taxon>
        <taxon>Amniculicola</taxon>
    </lineage>
</organism>
<feature type="region of interest" description="Disordered" evidence="2">
    <location>
        <begin position="374"/>
        <end position="395"/>
    </location>
</feature>
<accession>A0A6A5WGD2</accession>
<keyword evidence="4" id="KW-1185">Reference proteome</keyword>
<keyword evidence="1" id="KW-0175">Coiled coil</keyword>
<feature type="compositionally biased region" description="Low complexity" evidence="2">
    <location>
        <begin position="280"/>
        <end position="290"/>
    </location>
</feature>
<feature type="coiled-coil region" evidence="1">
    <location>
        <begin position="441"/>
        <end position="527"/>
    </location>
</feature>
<dbReference type="PANTHER" id="PTHR45615:SF80">
    <property type="entry name" value="GRIP DOMAIN-CONTAINING PROTEIN"/>
    <property type="match status" value="1"/>
</dbReference>
<feature type="region of interest" description="Disordered" evidence="2">
    <location>
        <begin position="1152"/>
        <end position="1279"/>
    </location>
</feature>
<evidence type="ECO:0000256" key="2">
    <source>
        <dbReference type="SAM" id="MobiDB-lite"/>
    </source>
</evidence>
<feature type="compositionally biased region" description="Basic and acidic residues" evidence="2">
    <location>
        <begin position="997"/>
        <end position="1007"/>
    </location>
</feature>
<evidence type="ECO:0000313" key="3">
    <source>
        <dbReference type="EMBL" id="KAF2000477.1"/>
    </source>
</evidence>
<dbReference type="OrthoDB" id="5431474at2759"/>
<feature type="compositionally biased region" description="Basic and acidic residues" evidence="2">
    <location>
        <begin position="1039"/>
        <end position="1059"/>
    </location>
</feature>
<feature type="region of interest" description="Disordered" evidence="2">
    <location>
        <begin position="602"/>
        <end position="633"/>
    </location>
</feature>
<sequence length="1294" mass="140756">MASKTKFFSWSKSRSSTAAEYYRTGGLLAIDSLTVGDSDKEAFLANEEKSTTRSGRPRPPNLNLTIPTDWNAHHPCLSAASAHHNAALVNSASNLLAVVNDMLRSPALGATLCPQSASIHKPLPSRPRSVSLPSSPNLPVELPGSILLENQGLPSSPVAGSATDSTMKSVRSGNALISNASPSAGSKQSPSKLPQHRRNFSENSLQKRTKSRPSLVASPSSTDSKVTACSVSTNGGHTSGADSTKARVGAGNPLQPSPLTVEGKPREKSDWRAERQDELGTSGTPTPTRTRSQHIEELKATITAQDNTISTLQSQFGSLRASHEAHVASLVDTHQAEVATLKNYTRALEEQQSQRSLHHASSNHLLLMLDMSEQPQSPNRESPHHTAGTNSANSIRSFKTAFEQPARSPYPRDSPEMDTLKRKLSAAKRPETGNPNLVRELNTYKQNHTALQKQIESLMSKLNLSMTREKNLVRELEKVEKSCTDWQAKASKVEQLEKTNSALQNTIDHLEYRLEMANCEKLDAEEALFTLQRPSPSSYELLVSKEMTGNEATKNRQSVRASMSTIFSMGASGSPQGNVRESRDPTTLAAFIAHIERLQEQIKEKDSRNSQLEQENEQLRQDYSSLEHEQKESSLQIDIQGQLLKRTQRDDLHVEQLRTAIIERESIIGDKEKALRMAERQLDHHKLLLQAEIRRHATMSLLADVKEEPLPDLDTLASKEDIDRWISRLQKRLKKDKKANGTIKTLSETEDLRNEIDFYVREIVYYKLDIKGYKSDIKRLKTISAKMGNYGNRLSELTTPSPSTCQSGDSPMRSRWGPDTPQLGISSTPSPVSTGPISASVSIGRPVTPPPDRNLSSNAHPEPSLKATPRDLELKAPVPQTPTRKNGINPANEADNFDPGISPRSIPRLSPERRKPTPPSPDQERFDAIGNHFPLSTPAAPKRHGTERSMSDSIIQLYATPRTPERSPASKQAYLSEDDNDKSNGIRERSGSLPDPNKGKLTPDRPPRPRYGLFETPNSASGDAGELRKTPRMNVLAEALRHSPDQTKLERRPQTDRKLSNTSVTEPRGGIPRPDSSGSGSGAPRPLQFRQRAGAASPGYGIPPSPPSRKNSAASGSSIPFVIAMGSPHNPALITPTTAVSPVACPITSKVQSPTSRIGVGGTMASSTTNHSPFTSPVTPTDTSKMSFFGSALPSPKKSGNAAHGRSGSLGGVTTSPKEKKDSSPRSAGGHARSISGSSIMSAMQLSSSLMRGKGKPRKDSISNPSPLASPFDIDRTSAGNRFGFGEGIFKDFR</sequence>
<feature type="compositionally biased region" description="Basic and acidic residues" evidence="2">
    <location>
        <begin position="981"/>
        <end position="990"/>
    </location>
</feature>
<feature type="region of interest" description="Disordered" evidence="2">
    <location>
        <begin position="149"/>
        <end position="292"/>
    </location>
</feature>
<feature type="region of interest" description="Disordered" evidence="2">
    <location>
        <begin position="791"/>
        <end position="1114"/>
    </location>
</feature>
<evidence type="ECO:0000256" key="1">
    <source>
        <dbReference type="SAM" id="Coils"/>
    </source>
</evidence>
<feature type="compositionally biased region" description="Basic and acidic residues" evidence="2">
    <location>
        <begin position="263"/>
        <end position="278"/>
    </location>
</feature>
<gene>
    <name evidence="3" type="ORF">P154DRAFT_576153</name>
</gene>
<feature type="compositionally biased region" description="Polar residues" evidence="2">
    <location>
        <begin position="162"/>
        <end position="192"/>
    </location>
</feature>
<feature type="compositionally biased region" description="Polar residues" evidence="2">
    <location>
        <begin position="1164"/>
        <end position="1186"/>
    </location>
</feature>
<protein>
    <submittedName>
        <fullName evidence="3">Uncharacterized protein</fullName>
    </submittedName>
</protein>
<dbReference type="Proteomes" id="UP000799779">
    <property type="component" value="Unassembled WGS sequence"/>
</dbReference>
<feature type="compositionally biased region" description="Basic and acidic residues" evidence="2">
    <location>
        <begin position="617"/>
        <end position="632"/>
    </location>
</feature>
<name>A0A6A5WGD2_9PLEO</name>
<dbReference type="PANTHER" id="PTHR45615">
    <property type="entry name" value="MYOSIN HEAVY CHAIN, NON-MUSCLE"/>
    <property type="match status" value="1"/>
</dbReference>
<evidence type="ECO:0000313" key="4">
    <source>
        <dbReference type="Proteomes" id="UP000799779"/>
    </source>
</evidence>
<feature type="compositionally biased region" description="Polar residues" evidence="2">
    <location>
        <begin position="795"/>
        <end position="809"/>
    </location>
</feature>